<organism evidence="5">
    <name type="scientific">Salvia splendens</name>
    <name type="common">Scarlet sage</name>
    <dbReference type="NCBI Taxonomy" id="180675"/>
    <lineage>
        <taxon>Eukaryota</taxon>
        <taxon>Viridiplantae</taxon>
        <taxon>Streptophyta</taxon>
        <taxon>Embryophyta</taxon>
        <taxon>Tracheophyta</taxon>
        <taxon>Spermatophyta</taxon>
        <taxon>Magnoliopsida</taxon>
        <taxon>eudicotyledons</taxon>
        <taxon>Gunneridae</taxon>
        <taxon>Pentapetalae</taxon>
        <taxon>asterids</taxon>
        <taxon>lamiids</taxon>
        <taxon>Lamiales</taxon>
        <taxon>Lamiaceae</taxon>
        <taxon>Nepetoideae</taxon>
        <taxon>Mentheae</taxon>
        <taxon>Salviinae</taxon>
        <taxon>Salvia</taxon>
        <taxon>Salvia subgen. Calosphace</taxon>
        <taxon>core Calosphace</taxon>
    </lineage>
</organism>
<evidence type="ECO:0008006" key="7">
    <source>
        <dbReference type="Google" id="ProtNLM"/>
    </source>
</evidence>
<evidence type="ECO:0000313" key="5">
    <source>
        <dbReference type="EMBL" id="KAG6431712.1"/>
    </source>
</evidence>
<dbReference type="InterPro" id="IPR006384">
    <property type="entry name" value="HAD_hydro_PyrdxlP_Pase-like"/>
</dbReference>
<evidence type="ECO:0000313" key="6">
    <source>
        <dbReference type="Proteomes" id="UP000298416"/>
    </source>
</evidence>
<dbReference type="PANTHER" id="PTHR20889">
    <property type="entry name" value="PHOSPHATASE, ORPHAN 1, 2"/>
    <property type="match status" value="1"/>
</dbReference>
<reference evidence="5" key="1">
    <citation type="submission" date="2018-01" db="EMBL/GenBank/DDBJ databases">
        <authorList>
            <person name="Mao J.F."/>
        </authorList>
    </citation>
    <scope>NUCLEOTIDE SEQUENCE</scope>
    <source>
        <strain evidence="5">Huo1</strain>
        <tissue evidence="5">Leaf</tissue>
    </source>
</reference>
<dbReference type="NCBIfam" id="TIGR01488">
    <property type="entry name" value="HAD-SF-IB"/>
    <property type="match status" value="1"/>
</dbReference>
<protein>
    <recommendedName>
        <fullName evidence="7">Pyridoxal phosphate phosphatase PHOSPHO2</fullName>
    </recommendedName>
</protein>
<dbReference type="OrthoDB" id="10267182at2759"/>
<dbReference type="PANTHER" id="PTHR20889:SF19">
    <property type="entry name" value="THIAMINE PHOSPHATE PHOSPHATASE-LIKE PROTEIN"/>
    <property type="match status" value="1"/>
</dbReference>
<dbReference type="Proteomes" id="UP000298416">
    <property type="component" value="Unassembled WGS sequence"/>
</dbReference>
<keyword evidence="3" id="KW-0378">Hydrolase</keyword>
<comment type="cofactor">
    <cofactor evidence="1">
        <name>Mg(2+)</name>
        <dbReference type="ChEBI" id="CHEBI:18420"/>
    </cofactor>
</comment>
<evidence type="ECO:0000256" key="1">
    <source>
        <dbReference type="ARBA" id="ARBA00001946"/>
    </source>
</evidence>
<accession>A0A8X9A7G2</accession>
<keyword evidence="2" id="KW-0479">Metal-binding</keyword>
<proteinExistence type="predicted"/>
<keyword evidence="6" id="KW-1185">Reference proteome</keyword>
<evidence type="ECO:0000256" key="2">
    <source>
        <dbReference type="ARBA" id="ARBA00022723"/>
    </source>
</evidence>
<reference evidence="5" key="2">
    <citation type="submission" date="2020-08" db="EMBL/GenBank/DDBJ databases">
        <title>Plant Genome Project.</title>
        <authorList>
            <person name="Zhang R.-G."/>
        </authorList>
    </citation>
    <scope>NUCLEOTIDE SEQUENCE</scope>
    <source>
        <strain evidence="5">Huo1</strain>
        <tissue evidence="5">Leaf</tissue>
    </source>
</reference>
<dbReference type="AlphaFoldDB" id="A0A8X9A7G2"/>
<dbReference type="NCBIfam" id="TIGR01489">
    <property type="entry name" value="DKMTPPase-SF"/>
    <property type="match status" value="1"/>
</dbReference>
<dbReference type="Pfam" id="PF06888">
    <property type="entry name" value="Put_Phosphatase"/>
    <property type="match status" value="1"/>
</dbReference>
<comment type="caution">
    <text evidence="5">The sequence shown here is derived from an EMBL/GenBank/DDBJ whole genome shotgun (WGS) entry which is preliminary data.</text>
</comment>
<sequence length="250" mass="28013">MAGKIVIIFDFDRTLIEDDSDRWVFTRMDLTQLFRDLRPTLPWNSLMDRLLEEMHVLGKSVDDIADCLRGMPLHPSVVSVVKQAHALGCDLKVASDSNQFYIRTILEHYGIYSCFSEIITNPAVVDKGRLRIFPYHGSAAPHGCDLCPSNLCKGRVIEQIQVSLSESESKRLIYVGDGGNDFCPTLKLAAGDFVLPRKDYPLLSRISKNSNLVKAKVCEWNSSEDLAKILGKLIECMSNEDKISSSTTQL</sequence>
<dbReference type="PIRSF" id="PIRSF031051">
    <property type="entry name" value="PyrdxlP_Pase_PHOSPHO2"/>
    <property type="match status" value="1"/>
</dbReference>
<dbReference type="EMBL" id="PNBA02000003">
    <property type="protein sequence ID" value="KAG6431712.1"/>
    <property type="molecule type" value="Genomic_DNA"/>
</dbReference>
<evidence type="ECO:0000256" key="4">
    <source>
        <dbReference type="ARBA" id="ARBA00022842"/>
    </source>
</evidence>
<dbReference type="GO" id="GO:0016791">
    <property type="term" value="F:phosphatase activity"/>
    <property type="evidence" value="ECO:0007669"/>
    <property type="project" value="InterPro"/>
</dbReference>
<evidence type="ECO:0000256" key="3">
    <source>
        <dbReference type="ARBA" id="ARBA00022801"/>
    </source>
</evidence>
<name>A0A8X9A7G2_SALSN</name>
<gene>
    <name evidence="5" type="ORF">SASPL_109795</name>
</gene>
<dbReference type="InterPro" id="IPR016965">
    <property type="entry name" value="Pase_PHOSPHO-typ"/>
</dbReference>
<keyword evidence="4" id="KW-0460">Magnesium</keyword>
<dbReference type="GO" id="GO:0046872">
    <property type="term" value="F:metal ion binding"/>
    <property type="evidence" value="ECO:0007669"/>
    <property type="project" value="UniProtKB-KW"/>
</dbReference>